<keyword evidence="2" id="KW-0812">Transmembrane</keyword>
<feature type="transmembrane region" description="Helical" evidence="2">
    <location>
        <begin position="39"/>
        <end position="57"/>
    </location>
</feature>
<dbReference type="GO" id="GO:0070370">
    <property type="term" value="P:cellular heat acclimation"/>
    <property type="evidence" value="ECO:0007669"/>
    <property type="project" value="TreeGrafter"/>
</dbReference>
<dbReference type="PANTHER" id="PTHR19424">
    <property type="entry name" value="HEAT SHOCK FACTOR BINDING PROTEIN 1"/>
    <property type="match status" value="1"/>
</dbReference>
<dbReference type="GO" id="GO:0003714">
    <property type="term" value="F:transcription corepressor activity"/>
    <property type="evidence" value="ECO:0007669"/>
    <property type="project" value="InterPro"/>
</dbReference>
<keyword evidence="2" id="KW-0472">Membrane</keyword>
<dbReference type="PANTHER" id="PTHR19424:SF8">
    <property type="entry name" value="HEAT SHOCK FACTOR-BINDING PROTEIN 1-LIKE"/>
    <property type="match status" value="1"/>
</dbReference>
<keyword evidence="4" id="KW-1185">Reference proteome</keyword>
<dbReference type="Gene3D" id="1.20.5.430">
    <property type="match status" value="1"/>
</dbReference>
<accession>A0A7N0VJZ0</accession>
<proteinExistence type="inferred from homology"/>
<keyword evidence="2" id="KW-1133">Transmembrane helix</keyword>
<evidence type="ECO:0000313" key="4">
    <source>
        <dbReference type="Proteomes" id="UP000594263"/>
    </source>
</evidence>
<dbReference type="InterPro" id="IPR009643">
    <property type="entry name" value="HS1-bd"/>
</dbReference>
<name>A0A7N0VJZ0_KALFE</name>
<organism evidence="3 4">
    <name type="scientific">Kalanchoe fedtschenkoi</name>
    <name type="common">Lavender scallops</name>
    <name type="synonym">South American air plant</name>
    <dbReference type="NCBI Taxonomy" id="63787"/>
    <lineage>
        <taxon>Eukaryota</taxon>
        <taxon>Viridiplantae</taxon>
        <taxon>Streptophyta</taxon>
        <taxon>Embryophyta</taxon>
        <taxon>Tracheophyta</taxon>
        <taxon>Spermatophyta</taxon>
        <taxon>Magnoliopsida</taxon>
        <taxon>eudicotyledons</taxon>
        <taxon>Gunneridae</taxon>
        <taxon>Pentapetalae</taxon>
        <taxon>Saxifragales</taxon>
        <taxon>Crassulaceae</taxon>
        <taxon>Kalanchoe</taxon>
    </lineage>
</organism>
<evidence type="ECO:0000256" key="2">
    <source>
        <dbReference type="SAM" id="Phobius"/>
    </source>
</evidence>
<reference evidence="3" key="1">
    <citation type="submission" date="2021-01" db="UniProtKB">
        <authorList>
            <consortium name="EnsemblPlants"/>
        </authorList>
    </citation>
    <scope>IDENTIFICATION</scope>
</reference>
<sequence>MHSERKKENEDGMVTESKQSTADMTVFVSKPKRSAQKNLGIVFSCSFFILIMDGLHADGSKQSTVDMTVFVQNLLQQMQNQFMSESKS</sequence>
<dbReference type="EnsemblPlants" id="Kaladp1010s0001.1.v1.1">
    <property type="protein sequence ID" value="Kaladp1010s0001.1.v1.1.CDS.1"/>
    <property type="gene ID" value="Kaladp1010s0001.v1.1"/>
</dbReference>
<protein>
    <submittedName>
        <fullName evidence="3">Uncharacterized protein</fullName>
    </submittedName>
</protein>
<dbReference type="Gramene" id="Kaladp1010s0001.1.v1.1">
    <property type="protein sequence ID" value="Kaladp1010s0001.1.v1.1.CDS.1"/>
    <property type="gene ID" value="Kaladp1010s0001.v1.1"/>
</dbReference>
<evidence type="ECO:0000313" key="3">
    <source>
        <dbReference type="EnsemblPlants" id="Kaladp1010s0001.1.v1.1.CDS.1"/>
    </source>
</evidence>
<dbReference type="GO" id="GO:0005829">
    <property type="term" value="C:cytosol"/>
    <property type="evidence" value="ECO:0007669"/>
    <property type="project" value="TreeGrafter"/>
</dbReference>
<dbReference type="Proteomes" id="UP000594263">
    <property type="component" value="Unplaced"/>
</dbReference>
<dbReference type="GO" id="GO:0005634">
    <property type="term" value="C:nucleus"/>
    <property type="evidence" value="ECO:0007669"/>
    <property type="project" value="TreeGrafter"/>
</dbReference>
<dbReference type="AlphaFoldDB" id="A0A7N0VJZ0"/>
<evidence type="ECO:0000256" key="1">
    <source>
        <dbReference type="ARBA" id="ARBA00006349"/>
    </source>
</evidence>
<comment type="similarity">
    <text evidence="1">Belongs to the HSBP1 family.</text>
</comment>